<comment type="caution">
    <text evidence="6">The sequence shown here is derived from an EMBL/GenBank/DDBJ whole genome shotgun (WGS) entry which is preliminary data.</text>
</comment>
<dbReference type="InterPro" id="IPR012340">
    <property type="entry name" value="NA-bd_OB-fold"/>
</dbReference>
<dbReference type="OrthoDB" id="372421at2759"/>
<dbReference type="GO" id="GO:0003723">
    <property type="term" value="F:RNA binding"/>
    <property type="evidence" value="ECO:0007669"/>
    <property type="project" value="InterPro"/>
</dbReference>
<feature type="domain" description="RNB" evidence="5">
    <location>
        <begin position="97"/>
        <end position="468"/>
    </location>
</feature>
<gene>
    <name evidence="6" type="ORF">JKP88DRAFT_192931</name>
</gene>
<accession>A0A836CJZ0</accession>
<dbReference type="EMBL" id="JAFCMP010000051">
    <property type="protein sequence ID" value="KAG5189400.1"/>
    <property type="molecule type" value="Genomic_DNA"/>
</dbReference>
<evidence type="ECO:0000256" key="4">
    <source>
        <dbReference type="SAM" id="MobiDB-lite"/>
    </source>
</evidence>
<evidence type="ECO:0000259" key="5">
    <source>
        <dbReference type="SMART" id="SM00955"/>
    </source>
</evidence>
<organism evidence="6 7">
    <name type="scientific">Tribonema minus</name>
    <dbReference type="NCBI Taxonomy" id="303371"/>
    <lineage>
        <taxon>Eukaryota</taxon>
        <taxon>Sar</taxon>
        <taxon>Stramenopiles</taxon>
        <taxon>Ochrophyta</taxon>
        <taxon>PX clade</taxon>
        <taxon>Xanthophyceae</taxon>
        <taxon>Tribonematales</taxon>
        <taxon>Tribonemataceae</taxon>
        <taxon>Tribonema</taxon>
    </lineage>
</organism>
<dbReference type="InterPro" id="IPR050180">
    <property type="entry name" value="RNR_Ribonuclease"/>
</dbReference>
<dbReference type="Gene3D" id="2.40.50.700">
    <property type="match status" value="1"/>
</dbReference>
<dbReference type="InterPro" id="IPR022966">
    <property type="entry name" value="RNase_II/R_CS"/>
</dbReference>
<proteinExistence type="predicted"/>
<keyword evidence="7" id="KW-1185">Reference proteome</keyword>
<dbReference type="AlphaFoldDB" id="A0A836CJZ0"/>
<evidence type="ECO:0000313" key="6">
    <source>
        <dbReference type="EMBL" id="KAG5189400.1"/>
    </source>
</evidence>
<dbReference type="GO" id="GO:0000175">
    <property type="term" value="F:3'-5'-RNA exonuclease activity"/>
    <property type="evidence" value="ECO:0007669"/>
    <property type="project" value="TreeGrafter"/>
</dbReference>
<dbReference type="SMART" id="SM00955">
    <property type="entry name" value="RNB"/>
    <property type="match status" value="1"/>
</dbReference>
<evidence type="ECO:0000256" key="1">
    <source>
        <dbReference type="ARBA" id="ARBA00001946"/>
    </source>
</evidence>
<dbReference type="Proteomes" id="UP000664859">
    <property type="component" value="Unassembled WGS sequence"/>
</dbReference>
<comment type="cofactor">
    <cofactor evidence="1">
        <name>Mg(2+)</name>
        <dbReference type="ChEBI" id="CHEBI:18420"/>
    </cofactor>
</comment>
<evidence type="ECO:0000256" key="3">
    <source>
        <dbReference type="ARBA" id="ARBA00022842"/>
    </source>
</evidence>
<reference evidence="6" key="1">
    <citation type="submission" date="2021-02" db="EMBL/GenBank/DDBJ databases">
        <title>First Annotated Genome of the Yellow-green Alga Tribonema minus.</title>
        <authorList>
            <person name="Mahan K.M."/>
        </authorList>
    </citation>
    <scope>NUCLEOTIDE SEQUENCE</scope>
    <source>
        <strain evidence="6">UTEX B ZZ1240</strain>
    </source>
</reference>
<dbReference type="Pfam" id="PF00773">
    <property type="entry name" value="RNB"/>
    <property type="match status" value="1"/>
</dbReference>
<dbReference type="SUPFAM" id="SSF50249">
    <property type="entry name" value="Nucleic acid-binding proteins"/>
    <property type="match status" value="1"/>
</dbReference>
<dbReference type="InterPro" id="IPR001900">
    <property type="entry name" value="RNase_II/R"/>
</dbReference>
<dbReference type="GO" id="GO:0006402">
    <property type="term" value="P:mRNA catabolic process"/>
    <property type="evidence" value="ECO:0007669"/>
    <property type="project" value="TreeGrafter"/>
</dbReference>
<name>A0A836CJZ0_9STRA</name>
<evidence type="ECO:0000313" key="7">
    <source>
        <dbReference type="Proteomes" id="UP000664859"/>
    </source>
</evidence>
<feature type="region of interest" description="Disordered" evidence="4">
    <location>
        <begin position="524"/>
        <end position="547"/>
    </location>
</feature>
<sequence>MDPRAPRIKLRTHQLSRLMGQRLLVQVDAWERGMRFPSGHYVRALGPAGDAETEVAALLLEHDAAFPPFSARALACLPRRGWRDSGWTVPEEDSTARKDLRGGGYRVFSVDPPGCQDIDDAMHVREIGGSGMVRRLEVGVHIADVARFVAHGSPLDREARQRGTTTYLSHRRFDMLPALLAGDICSLHGGRDRLAVSVFWEVEQLEDGKGLPSQFGQNLVIRSVAAMTYDQAHTLITKGRISDQPPVPPGQAGAPVPPDLHPPLSGDLKLLTLFARWLRQQRSESGALDLTKAEGELKFKLHPVTGLPVAVTAKAELEINHTIAELMILANRTVAETVLRAFPSAALLRTHAPVQASRLGLLQEVAAAAGISVEVGSGGALQASLERSQAARGAGVGALLKSLATRVMSEAVYVCTGTLDEHSAGGGVTGERLSHFGLGIGSYTHFTSPIRRYADVVVHRLLLAATGLGYAAEAAPSADDAGAAAATVTAVTAVETAQEEAAPPALAAGLGDLDGDDLIDALLDMGSDDDDDGGGNAQQKGGGDVEVEEGVEVGGDVAVVRKGAPFGTLELARVCEHLNSRTRGAKQLSQQCQELFLRLHFMNRVRVVDAVVMSLKANGFLAYIPAFDTKGPVFLADKSGVVQMAPQLLRLPADSGGEPAQGFAMIPNCRALPHARLVLQEGTPQELRVEVEKAAAVTFHVPMVVQLYVTCDVQPHKARLPDLRFGLA</sequence>
<keyword evidence="3" id="KW-0460">Magnesium</keyword>
<protein>
    <recommendedName>
        <fullName evidence="2">DIS3-like exonuclease 1</fullName>
    </recommendedName>
</protein>
<feature type="non-terminal residue" evidence="6">
    <location>
        <position position="1"/>
    </location>
</feature>
<feature type="compositionally biased region" description="Gly residues" evidence="4">
    <location>
        <begin position="534"/>
        <end position="544"/>
    </location>
</feature>
<dbReference type="InterPro" id="IPR041505">
    <property type="entry name" value="Dis3_CSD2"/>
</dbReference>
<evidence type="ECO:0000256" key="2">
    <source>
        <dbReference type="ARBA" id="ARBA00016366"/>
    </source>
</evidence>
<dbReference type="PANTHER" id="PTHR23355">
    <property type="entry name" value="RIBONUCLEASE"/>
    <property type="match status" value="1"/>
</dbReference>
<dbReference type="PANTHER" id="PTHR23355:SF30">
    <property type="entry name" value="DIS3-LIKE EXONUCLEASE 1"/>
    <property type="match status" value="1"/>
</dbReference>
<dbReference type="Pfam" id="PF17849">
    <property type="entry name" value="OB_Dis3"/>
    <property type="match status" value="1"/>
</dbReference>
<dbReference type="PROSITE" id="PS01175">
    <property type="entry name" value="RIBONUCLEASE_II"/>
    <property type="match status" value="1"/>
</dbReference>